<dbReference type="Proteomes" id="UP000078250">
    <property type="component" value="Unassembled WGS sequence"/>
</dbReference>
<organism evidence="1 2">
    <name type="scientific">Proteus hauseri ATCC 700826</name>
    <dbReference type="NCBI Taxonomy" id="1354271"/>
    <lineage>
        <taxon>Bacteria</taxon>
        <taxon>Pseudomonadati</taxon>
        <taxon>Pseudomonadota</taxon>
        <taxon>Gammaproteobacteria</taxon>
        <taxon>Enterobacterales</taxon>
        <taxon>Morganellaceae</taxon>
        <taxon>Proteus</taxon>
    </lineage>
</organism>
<reference evidence="1 2" key="1">
    <citation type="submission" date="2016-04" db="EMBL/GenBank/DDBJ databases">
        <title>ATOL: Assembling a taxonomically balanced genome-scale reconstruction of the evolutionary history of the Enterobacteriaceae.</title>
        <authorList>
            <person name="Plunkett G.III."/>
            <person name="Neeno-Eckwall E.C."/>
            <person name="Glasner J.D."/>
            <person name="Perna N.T."/>
        </authorList>
    </citation>
    <scope>NUCLEOTIDE SEQUENCE [LARGE SCALE GENOMIC DNA]</scope>
    <source>
        <strain evidence="1 2">ATCC 700826</strain>
    </source>
</reference>
<sequence length="196" mass="22084">MRKIVIFFSLLILGFSHMAYSEQTLVFVRHGEKPDNDSGQLTCKGLNRALSLPDVLINQFGKPNALFAAAPKQSKLGNSLRSLQTITPTAIRVSLPIHLNFHAKEIKGLKEELLSNQYENTVIFIAWEHDNLVKVTKEIMKQEGGDPDLIPKWKSSDFDSIYILKIIRNEEGGKSVLFEQRQQGLNGVSENCVYTL</sequence>
<proteinExistence type="predicted"/>
<dbReference type="RefSeq" id="WP_064720649.1">
    <property type="nucleotide sequence ID" value="NZ_LXEV01000031.1"/>
</dbReference>
<name>A0AAJ3HRB1_PROHU</name>
<dbReference type="AlphaFoldDB" id="A0AAJ3HRB1"/>
<keyword evidence="2" id="KW-1185">Reference proteome</keyword>
<accession>A0AAJ3HRB1</accession>
<keyword evidence="1" id="KW-0472">Membrane</keyword>
<dbReference type="EMBL" id="LXEV01000031">
    <property type="protein sequence ID" value="OAT45553.1"/>
    <property type="molecule type" value="Genomic_DNA"/>
</dbReference>
<gene>
    <name evidence="1" type="ORF">M997_2729</name>
</gene>
<keyword evidence="1" id="KW-0812">Transmembrane</keyword>
<protein>
    <submittedName>
        <fullName evidence="1">ATP/GTP-binding transmembrane protein</fullName>
    </submittedName>
</protein>
<comment type="caution">
    <text evidence="1">The sequence shown here is derived from an EMBL/GenBank/DDBJ whole genome shotgun (WGS) entry which is preliminary data.</text>
</comment>
<evidence type="ECO:0000313" key="2">
    <source>
        <dbReference type="Proteomes" id="UP000078250"/>
    </source>
</evidence>
<evidence type="ECO:0000313" key="1">
    <source>
        <dbReference type="EMBL" id="OAT45553.1"/>
    </source>
</evidence>